<keyword evidence="3" id="KW-0472">Membrane</keyword>
<dbReference type="InterPro" id="IPR029058">
    <property type="entry name" value="AB_hydrolase_fold"/>
</dbReference>
<evidence type="ECO:0000256" key="1">
    <source>
        <dbReference type="SAM" id="Coils"/>
    </source>
</evidence>
<evidence type="ECO:0000313" key="5">
    <source>
        <dbReference type="EMBL" id="KAJ1696978.1"/>
    </source>
</evidence>
<protein>
    <recommendedName>
        <fullName evidence="4">Fungal lipase-type domain-containing protein</fullName>
    </recommendedName>
</protein>
<feature type="transmembrane region" description="Helical" evidence="3">
    <location>
        <begin position="977"/>
        <end position="1004"/>
    </location>
</feature>
<evidence type="ECO:0000256" key="3">
    <source>
        <dbReference type="SAM" id="Phobius"/>
    </source>
</evidence>
<feature type="region of interest" description="Disordered" evidence="2">
    <location>
        <begin position="452"/>
        <end position="475"/>
    </location>
</feature>
<evidence type="ECO:0000259" key="4">
    <source>
        <dbReference type="Pfam" id="PF01764"/>
    </source>
</evidence>
<evidence type="ECO:0000256" key="2">
    <source>
        <dbReference type="SAM" id="MobiDB-lite"/>
    </source>
</evidence>
<accession>A0A9Q0CNC8</accession>
<dbReference type="Gene3D" id="3.40.50.1820">
    <property type="entry name" value="alpha/beta hydrolase"/>
    <property type="match status" value="1"/>
</dbReference>
<dbReference type="CDD" id="cd00519">
    <property type="entry name" value="Lipase_3"/>
    <property type="match status" value="1"/>
</dbReference>
<dbReference type="AlphaFoldDB" id="A0A9Q0CNC8"/>
<keyword evidence="1" id="KW-0175">Coiled coil</keyword>
<reference evidence="5" key="1">
    <citation type="journal article" date="2022" name="Cell">
        <title>Repeat-based holocentromeres influence genome architecture and karyotype evolution.</title>
        <authorList>
            <person name="Hofstatter P.G."/>
            <person name="Thangavel G."/>
            <person name="Lux T."/>
            <person name="Neumann P."/>
            <person name="Vondrak T."/>
            <person name="Novak P."/>
            <person name="Zhang M."/>
            <person name="Costa L."/>
            <person name="Castellani M."/>
            <person name="Scott A."/>
            <person name="Toegelov H."/>
            <person name="Fuchs J."/>
            <person name="Mata-Sucre Y."/>
            <person name="Dias Y."/>
            <person name="Vanzela A.L.L."/>
            <person name="Huettel B."/>
            <person name="Almeida C.C.S."/>
            <person name="Simkova H."/>
            <person name="Souza G."/>
            <person name="Pedrosa-Harand A."/>
            <person name="Macas J."/>
            <person name="Mayer K.F.X."/>
            <person name="Houben A."/>
            <person name="Marques A."/>
        </authorList>
    </citation>
    <scope>NUCLEOTIDE SEQUENCE</scope>
    <source>
        <strain evidence="5">RhyBre1mFocal</strain>
    </source>
</reference>
<proteinExistence type="predicted"/>
<comment type="caution">
    <text evidence="5">The sequence shown here is derived from an EMBL/GenBank/DDBJ whole genome shotgun (WGS) entry which is preliminary data.</text>
</comment>
<feature type="coiled-coil region" evidence="1">
    <location>
        <begin position="85"/>
        <end position="113"/>
    </location>
</feature>
<keyword evidence="3" id="KW-1133">Transmembrane helix</keyword>
<dbReference type="PANTHER" id="PTHR47523:SF1">
    <property type="entry name" value="F21O3.11 PROTEIN"/>
    <property type="match status" value="1"/>
</dbReference>
<keyword evidence="6" id="KW-1185">Reference proteome</keyword>
<name>A0A9Q0CNC8_9POAL</name>
<dbReference type="InterPro" id="IPR027417">
    <property type="entry name" value="P-loop_NTPase"/>
</dbReference>
<dbReference type="Pfam" id="PF01764">
    <property type="entry name" value="Lipase_3"/>
    <property type="match status" value="1"/>
</dbReference>
<sequence>MNFFCSLLFSSEISLFYRGMPQHIPLSSLSASPSSTMLSLRSRVETWIRDQTARVDATWQNPVLPVPGLPTWSGWQWQWPPWKGREEEKRRIREELELRRKQLQELCRAVKAESVADLQEVLCCMVLAECVYKRPSSEMLKYINKFKSDFGGQVISLERVQPSLDHVPHRYLLAEAGDTLFASFIGTKQYRDLMADINILQGAVFNEDNEDPDMVEINEREEESTTNLPQEKLKWPKKSRPAAHKGFLARAKGIPALELYNLAQRKNRKLVLCGHSLGGAVAVLATLAILRIVASSSQSKESNGKLQVKCITFSQPPVGNEALRDYVHEKGWQSYFKTYCMPEDLVPRILSPAYFHHYNNTQLAEPKLEGNNKSTNSIKQIENGTEPQLVLGLGPVQTSFWRLSKLVPIEAVTRNLRTFWGKSQEAKVLHDTADDETVEVGQFLEIRERPDGISLTPIPDKGDQKANSNAAEASKPWGRVPSLPSYVPFGELYLLGDLSVKSLSDAEYTKLTSVGSVITGLKDFLRSHSMRSYRSRFQKIYDSCLCPNISPFVGMDQLPQFSHLQQLLGLSTVETVELGNIVEPPIIRTATTVVPLGWNGEPGQKSSDPLKVDIMGHGLHLCTLVQAYLNGNWCSTAVESVPSEPPYSSNQENAAPELQKMRILVGPPLKKPPKYPITEESLLPIYVPPLSDSIAPDLRSLFEGRRGSADGLEGFVIYCTSDFVTVRKEVHVRARRVLLLGLEGAGKTSLFRALLGHAGEKNYAAVDSYANADTREGMAGGLCYVDCPSINLQNLQSETTRFREELRSGSRHLSKKTDLIILVHNLSHRIPNYPILSSPSLPPPQPALSLFLNEAKALSIPWIMAITNKFSVSTHQQNRLISFAMEAYEASPSVARVVNSCPFFMPNGPLRPFGRKEAVMPVEGVNSLREVVHGVLRDMEETTLQELADGRLAIELSREKENSLSTQQKPPKHDNSITAAAVGASLGAGLGVVMAIVMGAASALRKP</sequence>
<dbReference type="SUPFAM" id="SSF52540">
    <property type="entry name" value="P-loop containing nucleoside triphosphate hydrolases"/>
    <property type="match status" value="1"/>
</dbReference>
<dbReference type="SUPFAM" id="SSF53474">
    <property type="entry name" value="alpha/beta-Hydrolases"/>
    <property type="match status" value="1"/>
</dbReference>
<dbReference type="PANTHER" id="PTHR47523">
    <property type="entry name" value="F21O3.11 PROTEIN"/>
    <property type="match status" value="1"/>
</dbReference>
<feature type="domain" description="Fungal lipase-type" evidence="4">
    <location>
        <begin position="237"/>
        <end position="349"/>
    </location>
</feature>
<evidence type="ECO:0000313" key="6">
    <source>
        <dbReference type="Proteomes" id="UP001151287"/>
    </source>
</evidence>
<dbReference type="Gene3D" id="3.40.50.300">
    <property type="entry name" value="P-loop containing nucleotide triphosphate hydrolases"/>
    <property type="match status" value="1"/>
</dbReference>
<dbReference type="GO" id="GO:0006629">
    <property type="term" value="P:lipid metabolic process"/>
    <property type="evidence" value="ECO:0007669"/>
    <property type="project" value="InterPro"/>
</dbReference>
<dbReference type="Proteomes" id="UP001151287">
    <property type="component" value="Unassembled WGS sequence"/>
</dbReference>
<dbReference type="EMBL" id="JAMQYH010000002">
    <property type="protein sequence ID" value="KAJ1696978.1"/>
    <property type="molecule type" value="Genomic_DNA"/>
</dbReference>
<gene>
    <name evidence="5" type="ORF">LUZ63_005490</name>
</gene>
<dbReference type="OrthoDB" id="438440at2759"/>
<dbReference type="InterPro" id="IPR002921">
    <property type="entry name" value="Fungal_lipase-type"/>
</dbReference>
<organism evidence="5 6">
    <name type="scientific">Rhynchospora breviuscula</name>
    <dbReference type="NCBI Taxonomy" id="2022672"/>
    <lineage>
        <taxon>Eukaryota</taxon>
        <taxon>Viridiplantae</taxon>
        <taxon>Streptophyta</taxon>
        <taxon>Embryophyta</taxon>
        <taxon>Tracheophyta</taxon>
        <taxon>Spermatophyta</taxon>
        <taxon>Magnoliopsida</taxon>
        <taxon>Liliopsida</taxon>
        <taxon>Poales</taxon>
        <taxon>Cyperaceae</taxon>
        <taxon>Cyperoideae</taxon>
        <taxon>Rhynchosporeae</taxon>
        <taxon>Rhynchospora</taxon>
    </lineage>
</organism>
<keyword evidence="3" id="KW-0812">Transmembrane</keyword>
<dbReference type="CDD" id="cd00882">
    <property type="entry name" value="Ras_like_GTPase"/>
    <property type="match status" value="1"/>
</dbReference>